<dbReference type="Gene3D" id="1.10.3080.10">
    <property type="entry name" value="Clc chloride channel"/>
    <property type="match status" value="1"/>
</dbReference>
<keyword evidence="8" id="KW-0868">Chloride</keyword>
<evidence type="ECO:0000256" key="2">
    <source>
        <dbReference type="ARBA" id="ARBA00022448"/>
    </source>
</evidence>
<keyword evidence="5" id="KW-0406">Ion transport</keyword>
<feature type="transmembrane region" description="Helical" evidence="10">
    <location>
        <begin position="345"/>
        <end position="363"/>
    </location>
</feature>
<dbReference type="Proteomes" id="UP000648801">
    <property type="component" value="Unassembled WGS sequence"/>
</dbReference>
<dbReference type="GO" id="GO:0034707">
    <property type="term" value="C:chloride channel complex"/>
    <property type="evidence" value="ECO:0007669"/>
    <property type="project" value="UniProtKB-KW"/>
</dbReference>
<feature type="transmembrane region" description="Helical" evidence="10">
    <location>
        <begin position="280"/>
        <end position="298"/>
    </location>
</feature>
<evidence type="ECO:0000256" key="4">
    <source>
        <dbReference type="ARBA" id="ARBA00022989"/>
    </source>
</evidence>
<evidence type="ECO:0000313" key="12">
    <source>
        <dbReference type="Proteomes" id="UP000648801"/>
    </source>
</evidence>
<keyword evidence="4 10" id="KW-1133">Transmembrane helix</keyword>
<feature type="transmembrane region" description="Helical" evidence="10">
    <location>
        <begin position="34"/>
        <end position="57"/>
    </location>
</feature>
<protein>
    <submittedName>
        <fullName evidence="11">Chloride channel protein</fullName>
    </submittedName>
</protein>
<comment type="caution">
    <text evidence="11">The sequence shown here is derived from an EMBL/GenBank/DDBJ whole genome shotgun (WGS) entry which is preliminary data.</text>
</comment>
<evidence type="ECO:0000256" key="3">
    <source>
        <dbReference type="ARBA" id="ARBA00022692"/>
    </source>
</evidence>
<feature type="transmembrane region" description="Helical" evidence="10">
    <location>
        <begin position="407"/>
        <end position="425"/>
    </location>
</feature>
<dbReference type="PANTHER" id="PTHR43427:SF6">
    <property type="entry name" value="CHLORIDE CHANNEL PROTEIN CLC-E"/>
    <property type="match status" value="1"/>
</dbReference>
<dbReference type="PANTHER" id="PTHR43427">
    <property type="entry name" value="CHLORIDE CHANNEL PROTEIN CLC-E"/>
    <property type="match status" value="1"/>
</dbReference>
<comment type="subcellular location">
    <subcellularLocation>
        <location evidence="1">Membrane</location>
        <topology evidence="1">Multi-pass membrane protein</topology>
    </subcellularLocation>
</comment>
<evidence type="ECO:0000313" key="11">
    <source>
        <dbReference type="EMBL" id="GGA62176.1"/>
    </source>
</evidence>
<feature type="transmembrane region" description="Helical" evidence="10">
    <location>
        <begin position="77"/>
        <end position="95"/>
    </location>
</feature>
<feature type="transmembrane region" description="Helical" evidence="10">
    <location>
        <begin position="169"/>
        <end position="194"/>
    </location>
</feature>
<feature type="transmembrane region" description="Helical" evidence="10">
    <location>
        <begin position="319"/>
        <end position="339"/>
    </location>
</feature>
<dbReference type="InterPro" id="IPR014743">
    <property type="entry name" value="Cl-channel_core"/>
</dbReference>
<keyword evidence="2" id="KW-0813">Transport</keyword>
<evidence type="ECO:0000256" key="10">
    <source>
        <dbReference type="SAM" id="Phobius"/>
    </source>
</evidence>
<dbReference type="Pfam" id="PF00654">
    <property type="entry name" value="Voltage_CLC"/>
    <property type="match status" value="1"/>
</dbReference>
<organism evidence="11 12">
    <name type="scientific">Edaphobacter acidisoli</name>
    <dbReference type="NCBI Taxonomy" id="2040573"/>
    <lineage>
        <taxon>Bacteria</taxon>
        <taxon>Pseudomonadati</taxon>
        <taxon>Acidobacteriota</taxon>
        <taxon>Terriglobia</taxon>
        <taxon>Terriglobales</taxon>
        <taxon>Acidobacteriaceae</taxon>
        <taxon>Edaphobacter</taxon>
    </lineage>
</organism>
<dbReference type="CDD" id="cd00400">
    <property type="entry name" value="Voltage_gated_ClC"/>
    <property type="match status" value="1"/>
</dbReference>
<dbReference type="AlphaFoldDB" id="A0A916RMR6"/>
<proteinExistence type="predicted"/>
<dbReference type="InterPro" id="IPR050368">
    <property type="entry name" value="ClC-type_chloride_channel"/>
</dbReference>
<evidence type="ECO:0000256" key="6">
    <source>
        <dbReference type="ARBA" id="ARBA00023136"/>
    </source>
</evidence>
<evidence type="ECO:0000256" key="9">
    <source>
        <dbReference type="ARBA" id="ARBA00023303"/>
    </source>
</evidence>
<keyword evidence="3 10" id="KW-0812">Transmembrane</keyword>
<feature type="transmembrane region" description="Helical" evidence="10">
    <location>
        <begin position="243"/>
        <end position="260"/>
    </location>
</feature>
<keyword evidence="6 10" id="KW-0472">Membrane</keyword>
<accession>A0A916RMR6</accession>
<keyword evidence="9" id="KW-0407">Ion channel</keyword>
<reference evidence="11" key="1">
    <citation type="journal article" date="2014" name="Int. J. Syst. Evol. Microbiol.">
        <title>Complete genome sequence of Corynebacterium casei LMG S-19264T (=DSM 44701T), isolated from a smear-ripened cheese.</title>
        <authorList>
            <consortium name="US DOE Joint Genome Institute (JGI-PGF)"/>
            <person name="Walter F."/>
            <person name="Albersmeier A."/>
            <person name="Kalinowski J."/>
            <person name="Ruckert C."/>
        </authorList>
    </citation>
    <scope>NUCLEOTIDE SEQUENCE</scope>
    <source>
        <strain evidence="11">CGMCC 1.15447</strain>
    </source>
</reference>
<feature type="transmembrane region" description="Helical" evidence="10">
    <location>
        <begin position="200"/>
        <end position="223"/>
    </location>
</feature>
<dbReference type="RefSeq" id="WP_188758355.1">
    <property type="nucleotide sequence ID" value="NZ_BMJB01000001.1"/>
</dbReference>
<feature type="transmembrane region" description="Helical" evidence="10">
    <location>
        <begin position="375"/>
        <end position="395"/>
    </location>
</feature>
<evidence type="ECO:0000256" key="8">
    <source>
        <dbReference type="ARBA" id="ARBA00023214"/>
    </source>
</evidence>
<dbReference type="PRINTS" id="PR00762">
    <property type="entry name" value="CLCHANNEL"/>
</dbReference>
<reference evidence="11" key="2">
    <citation type="submission" date="2020-09" db="EMBL/GenBank/DDBJ databases">
        <authorList>
            <person name="Sun Q."/>
            <person name="Zhou Y."/>
        </authorList>
    </citation>
    <scope>NUCLEOTIDE SEQUENCE</scope>
    <source>
        <strain evidence="11">CGMCC 1.15447</strain>
    </source>
</reference>
<evidence type="ECO:0000256" key="5">
    <source>
        <dbReference type="ARBA" id="ARBA00023065"/>
    </source>
</evidence>
<dbReference type="EMBL" id="BMJB01000001">
    <property type="protein sequence ID" value="GGA62176.1"/>
    <property type="molecule type" value="Genomic_DNA"/>
</dbReference>
<evidence type="ECO:0000256" key="1">
    <source>
        <dbReference type="ARBA" id="ARBA00004141"/>
    </source>
</evidence>
<dbReference type="GO" id="GO:0005254">
    <property type="term" value="F:chloride channel activity"/>
    <property type="evidence" value="ECO:0007669"/>
    <property type="project" value="UniProtKB-KW"/>
</dbReference>
<keyword evidence="7" id="KW-0869">Chloride channel</keyword>
<dbReference type="SUPFAM" id="SSF81340">
    <property type="entry name" value="Clc chloride channel"/>
    <property type="match status" value="1"/>
</dbReference>
<evidence type="ECO:0000256" key="7">
    <source>
        <dbReference type="ARBA" id="ARBA00023173"/>
    </source>
</evidence>
<sequence length="591" mass="63780">MDIEPAANEIKPPRSVWSDPLEAAKIAPDREERLFLLLSIFIGVISGLLVVAFRMAIEWLRVLLLGSSPGPGQHRLLIVPALAGIIIALLTRYVFPNVRGSGINQTKAALYIHNGYISSRTVIGKFLLSALAIGSGHSLGPEDPSLQIGAGVASLISRRVGMSKAKLRIFAPIGAAAGLAAAFNAPISAILFVIEEVIGQWSAAVLGSIVLSAVSSVVVARWFWGSEPMFRIPPVNLRDPRELLAYAVLGVVGGIFALIFSKALGYLRPWLRKQPTWSQLLQPAAAGLIVGGIGYFGLPQVMGAGYEAIDQAMHSQFAWKMLLILAIFKLIATTVSFSSGTPGGMFAPTLFVGAMLGASVGAFEKLYFPHLTGSLGSYALVGMGVLFAAFLRAPLTSVFMVLEVSGNYSIVIPVILANTLAYLIARSLQPVPIFELMTNQDGLYLPSMEEQREESNLHIEDAMHPVAVPVLHAAWTLDDASRELAQYGGLKNIPIALIRYTNGTWYTAKSEELAAIFANPAGKDEHPSAGHSLGERFGTERTPLLFPDLPLDSVLPYFERWPLLPITNRAQRGSLEGVVTLDEVLKRYQQH</sequence>
<gene>
    <name evidence="11" type="ORF">GCM10011507_12130</name>
</gene>
<name>A0A916RMR6_9BACT</name>
<dbReference type="InterPro" id="IPR001807">
    <property type="entry name" value="ClC"/>
</dbReference>
<keyword evidence="12" id="KW-1185">Reference proteome</keyword>